<dbReference type="InterPro" id="IPR009246">
    <property type="entry name" value="EutC"/>
</dbReference>
<keyword evidence="3 5" id="KW-0170">Cobalt</keyword>
<keyword evidence="2 5" id="KW-0456">Lyase</keyword>
<dbReference type="GO" id="GO:0031419">
    <property type="term" value="F:cobalamin binding"/>
    <property type="evidence" value="ECO:0007669"/>
    <property type="project" value="UniProtKB-UniRule"/>
</dbReference>
<comment type="catalytic activity">
    <reaction evidence="5">
        <text>ethanolamine = acetaldehyde + NH4(+)</text>
        <dbReference type="Rhea" id="RHEA:15313"/>
        <dbReference type="ChEBI" id="CHEBI:15343"/>
        <dbReference type="ChEBI" id="CHEBI:28938"/>
        <dbReference type="ChEBI" id="CHEBI:57603"/>
        <dbReference type="EC" id="4.3.1.7"/>
    </reaction>
</comment>
<protein>
    <recommendedName>
        <fullName evidence="5">Ethanolamine ammonia-lyase small subunit</fullName>
        <shortName evidence="5">EAL small subunit</shortName>
        <ecNumber evidence="5">4.3.1.7</ecNumber>
    </recommendedName>
</protein>
<dbReference type="Proteomes" id="UP000239471">
    <property type="component" value="Unassembled WGS sequence"/>
</dbReference>
<dbReference type="InterPro" id="IPR042251">
    <property type="entry name" value="EutC_C"/>
</dbReference>
<dbReference type="PANTHER" id="PTHR39330">
    <property type="entry name" value="ETHANOLAMINE AMMONIA-LYASE LIGHT CHAIN"/>
    <property type="match status" value="1"/>
</dbReference>
<dbReference type="OrthoDB" id="114248at2"/>
<dbReference type="PIRSF" id="PIRSF018982">
    <property type="entry name" value="EutC"/>
    <property type="match status" value="1"/>
</dbReference>
<evidence type="ECO:0000313" key="7">
    <source>
        <dbReference type="Proteomes" id="UP000239471"/>
    </source>
</evidence>
<dbReference type="UniPathway" id="UPA00560"/>
<organism evidence="6 7">
    <name type="scientific">Clostridium vincentii</name>
    <dbReference type="NCBI Taxonomy" id="52704"/>
    <lineage>
        <taxon>Bacteria</taxon>
        <taxon>Bacillati</taxon>
        <taxon>Bacillota</taxon>
        <taxon>Clostridia</taxon>
        <taxon>Eubacteriales</taxon>
        <taxon>Clostridiaceae</taxon>
        <taxon>Clostridium</taxon>
    </lineage>
</organism>
<feature type="binding site" evidence="5">
    <location>
        <position position="190"/>
    </location>
    <ligand>
        <name>adenosylcob(III)alamin</name>
        <dbReference type="ChEBI" id="CHEBI:18408"/>
    </ligand>
</feature>
<dbReference type="Pfam" id="PF05985">
    <property type="entry name" value="EutC"/>
    <property type="match status" value="1"/>
</dbReference>
<dbReference type="Gene3D" id="1.10.30.40">
    <property type="entry name" value="Ethanolamine ammonia-lyase light chain (EutC), N-terminal domain"/>
    <property type="match status" value="1"/>
</dbReference>
<dbReference type="NCBIfam" id="NF003971">
    <property type="entry name" value="PRK05465.1"/>
    <property type="match status" value="1"/>
</dbReference>
<dbReference type="GO" id="GO:0008851">
    <property type="term" value="F:ethanolamine ammonia-lyase activity"/>
    <property type="evidence" value="ECO:0007669"/>
    <property type="project" value="UniProtKB-UniRule"/>
</dbReference>
<dbReference type="EC" id="4.3.1.7" evidence="5"/>
<comment type="caution">
    <text evidence="6">The sequence shown here is derived from an EMBL/GenBank/DDBJ whole genome shotgun (WGS) entry which is preliminary data.</text>
</comment>
<comment type="subcellular location">
    <subcellularLocation>
        <location evidence="5">Bacterial microcompartment</location>
    </subcellularLocation>
</comment>
<comment type="function">
    <text evidence="5">Catalyzes the deamination of various vicinal amino-alcohols to oxo compounds. Allows this organism to utilize ethanolamine as the sole source of nitrogen and carbon in the presence of external vitamin B12.</text>
</comment>
<dbReference type="GO" id="GO:0006520">
    <property type="term" value="P:amino acid metabolic process"/>
    <property type="evidence" value="ECO:0007669"/>
    <property type="project" value="InterPro"/>
</dbReference>
<dbReference type="Gene3D" id="3.40.50.11240">
    <property type="entry name" value="Ethanolamine ammonia-lyase light chain (EutC)"/>
    <property type="match status" value="1"/>
</dbReference>
<dbReference type="GO" id="GO:0009350">
    <property type="term" value="C:ethanolamine ammonia-lyase complex"/>
    <property type="evidence" value="ECO:0007669"/>
    <property type="project" value="UniProtKB-UniRule"/>
</dbReference>
<evidence type="ECO:0000256" key="3">
    <source>
        <dbReference type="ARBA" id="ARBA00023285"/>
    </source>
</evidence>
<evidence type="ECO:0000313" key="6">
    <source>
        <dbReference type="EMBL" id="PRR81865.1"/>
    </source>
</evidence>
<accession>A0A2T0BDD7</accession>
<dbReference type="InterPro" id="IPR042255">
    <property type="entry name" value="EutC_N"/>
</dbReference>
<evidence type="ECO:0000256" key="5">
    <source>
        <dbReference type="HAMAP-Rule" id="MF_00601"/>
    </source>
</evidence>
<evidence type="ECO:0000256" key="4">
    <source>
        <dbReference type="ARBA" id="ARBA00024446"/>
    </source>
</evidence>
<comment type="similarity">
    <text evidence="5">Belongs to the EutC family.</text>
</comment>
<dbReference type="HAMAP" id="MF_00601">
    <property type="entry name" value="EutC"/>
    <property type="match status" value="1"/>
</dbReference>
<comment type="subunit">
    <text evidence="5">The basic unit is a heterodimer which dimerizes to form tetramers. The heterotetramers trimerize; 6 large subunits form a core ring with 6 small subunits projecting outwards.</text>
</comment>
<evidence type="ECO:0000256" key="2">
    <source>
        <dbReference type="ARBA" id="ARBA00023239"/>
    </source>
</evidence>
<dbReference type="PANTHER" id="PTHR39330:SF1">
    <property type="entry name" value="ETHANOLAMINE AMMONIA-LYASE SMALL SUBUNIT"/>
    <property type="match status" value="1"/>
</dbReference>
<proteinExistence type="inferred from homology"/>
<feature type="binding site" evidence="5">
    <location>
        <position position="169"/>
    </location>
    <ligand>
        <name>adenosylcob(III)alamin</name>
        <dbReference type="ChEBI" id="CHEBI:18408"/>
    </ligand>
</feature>
<dbReference type="AlphaFoldDB" id="A0A2T0BDD7"/>
<dbReference type="GO" id="GO:0046336">
    <property type="term" value="P:ethanolamine catabolic process"/>
    <property type="evidence" value="ECO:0007669"/>
    <property type="project" value="UniProtKB-UniRule"/>
</dbReference>
<comment type="pathway">
    <text evidence="5">Amine and polyamine degradation; ethanolamine degradation.</text>
</comment>
<sequence>MKEAILEDISTIDLSKKVSVKDPIDYNGCMMLKKSTPARICIGRSGTRYRTNDYLRLRADHAVAIDAVWSYVDESIVDDLSFFKVQTLAQDKEEYITRPDLGRKFSKEVIDDIKEKCIGNIDVQIIAGDGLSSPAITSNLKDIYPMIVEGVKAKGYTIGTPIFVKYARVATMDKISEALNAKVTLILIGERPGLATSESMSCYMAYEASTKKPESQRTVISNIHKNGMPPVEAGAQIVQLIEILMKEKKSGIDLRL</sequence>
<reference evidence="6 7" key="1">
    <citation type="submission" date="2018-03" db="EMBL/GenBank/DDBJ databases">
        <title>Genome sequence of Clostridium vincentii DSM 10228.</title>
        <authorList>
            <person name="Poehlein A."/>
            <person name="Daniel R."/>
        </authorList>
    </citation>
    <scope>NUCLEOTIDE SEQUENCE [LARGE SCALE GENOMIC DNA]</scope>
    <source>
        <strain evidence="6 7">DSM 10228</strain>
    </source>
</reference>
<keyword evidence="4 5" id="KW-1283">Bacterial microcompartment</keyword>
<comment type="cofactor">
    <cofactor evidence="5">
        <name>adenosylcob(III)alamin</name>
        <dbReference type="ChEBI" id="CHEBI:18408"/>
    </cofactor>
    <text evidence="5">Binds between the large and small subunits.</text>
</comment>
<evidence type="ECO:0000256" key="1">
    <source>
        <dbReference type="ARBA" id="ARBA00022628"/>
    </source>
</evidence>
<dbReference type="RefSeq" id="WP_106060169.1">
    <property type="nucleotide sequence ID" value="NZ_PVXQ01000023.1"/>
</dbReference>
<gene>
    <name evidence="5 6" type="primary">eutC</name>
    <name evidence="6" type="ORF">CLVI_22110</name>
</gene>
<name>A0A2T0BDD7_9CLOT</name>
<dbReference type="EMBL" id="PVXQ01000023">
    <property type="protein sequence ID" value="PRR81865.1"/>
    <property type="molecule type" value="Genomic_DNA"/>
</dbReference>
<keyword evidence="1 5" id="KW-0846">Cobalamin</keyword>
<keyword evidence="7" id="KW-1185">Reference proteome</keyword>
<dbReference type="GO" id="GO:0031471">
    <property type="term" value="C:ethanolamine degradation polyhedral organelle"/>
    <property type="evidence" value="ECO:0007669"/>
    <property type="project" value="UniProtKB-UniRule"/>
</dbReference>